<sequence length="400" mass="44498">MEITDTIDGKIKVGTEASVRRHLKLEDSNGISIFPTTEIFKQLALMGSIVPDESHHTPMGAPSTSPQHLSSPPSSFIRQETEITRPCSPTQTYIADEAASIGVGIKHEGAATTVTSLDVGQGSGNIDKTPSMPHDLPLLRVNTLESDKGRIQHNELIDLVTKLSNRVLALETDLKQSKKVYDAAYMKRIMKVKKLEKTVKTSQARRRAKIIVSDEEVDFKDPSKQGRSMIEEIDQDAKVTLVTPIQVSTQREAHSQEDQPEDQLGVLSAAKILVDTTRRNVQTYTRRRAVGTGSSGVSTASRVISTAEELVSTVGALMPVSTAGMVSKEIALRLQEQFHEEERQRIVRVHETAQTFSEEEWENIRARVEADEEQTQRLQAEERNKYSEVDQAKMLVDFIN</sequence>
<evidence type="ECO:0000313" key="2">
    <source>
        <dbReference type="EMBL" id="GEU93700.1"/>
    </source>
</evidence>
<feature type="compositionally biased region" description="Polar residues" evidence="1">
    <location>
        <begin position="62"/>
        <end position="75"/>
    </location>
</feature>
<reference evidence="2" key="1">
    <citation type="journal article" date="2019" name="Sci. Rep.">
        <title>Draft genome of Tanacetum cinerariifolium, the natural source of mosquito coil.</title>
        <authorList>
            <person name="Yamashiro T."/>
            <person name="Shiraishi A."/>
            <person name="Satake H."/>
            <person name="Nakayama K."/>
        </authorList>
    </citation>
    <scope>NUCLEOTIDE SEQUENCE</scope>
</reference>
<evidence type="ECO:0000256" key="1">
    <source>
        <dbReference type="SAM" id="MobiDB-lite"/>
    </source>
</evidence>
<gene>
    <name evidence="2" type="ORF">Tci_065678</name>
</gene>
<accession>A0A6L2P5H2</accession>
<name>A0A6L2P5H2_TANCI</name>
<comment type="caution">
    <text evidence="2">The sequence shown here is derived from an EMBL/GenBank/DDBJ whole genome shotgun (WGS) entry which is preliminary data.</text>
</comment>
<dbReference type="AlphaFoldDB" id="A0A6L2P5H2"/>
<proteinExistence type="predicted"/>
<protein>
    <submittedName>
        <fullName evidence="2">Uncharacterized protein</fullName>
    </submittedName>
</protein>
<organism evidence="2">
    <name type="scientific">Tanacetum cinerariifolium</name>
    <name type="common">Dalmatian daisy</name>
    <name type="synonym">Chrysanthemum cinerariifolium</name>
    <dbReference type="NCBI Taxonomy" id="118510"/>
    <lineage>
        <taxon>Eukaryota</taxon>
        <taxon>Viridiplantae</taxon>
        <taxon>Streptophyta</taxon>
        <taxon>Embryophyta</taxon>
        <taxon>Tracheophyta</taxon>
        <taxon>Spermatophyta</taxon>
        <taxon>Magnoliopsida</taxon>
        <taxon>eudicotyledons</taxon>
        <taxon>Gunneridae</taxon>
        <taxon>Pentapetalae</taxon>
        <taxon>asterids</taxon>
        <taxon>campanulids</taxon>
        <taxon>Asterales</taxon>
        <taxon>Asteraceae</taxon>
        <taxon>Asteroideae</taxon>
        <taxon>Anthemideae</taxon>
        <taxon>Anthemidinae</taxon>
        <taxon>Tanacetum</taxon>
    </lineage>
</organism>
<feature type="region of interest" description="Disordered" evidence="1">
    <location>
        <begin position="51"/>
        <end position="75"/>
    </location>
</feature>
<dbReference type="EMBL" id="BKCJ010010911">
    <property type="protein sequence ID" value="GEU93700.1"/>
    <property type="molecule type" value="Genomic_DNA"/>
</dbReference>